<accession>A0A365U484</accession>
<comment type="caution">
    <text evidence="2">The sequence shown here is derived from an EMBL/GenBank/DDBJ whole genome shotgun (WGS) entry which is preliminary data.</text>
</comment>
<name>A0A365U484_9RHOB</name>
<reference evidence="2 3" key="1">
    <citation type="submission" date="2018-07" db="EMBL/GenBank/DDBJ databases">
        <title>Rhodosalinus sp. strain E84T genomic sequence and assembly.</title>
        <authorList>
            <person name="Liu Z.-W."/>
            <person name="Lu D.-C."/>
        </authorList>
    </citation>
    <scope>NUCLEOTIDE SEQUENCE [LARGE SCALE GENOMIC DNA]</scope>
    <source>
        <strain evidence="2 3">E84</strain>
    </source>
</reference>
<proteinExistence type="predicted"/>
<dbReference type="AlphaFoldDB" id="A0A365U484"/>
<dbReference type="Proteomes" id="UP000253370">
    <property type="component" value="Unassembled WGS sequence"/>
</dbReference>
<sequence length="90" mass="10006">MTFDAQGSLFGDGGMAAPARTSAPDPQAIRGRLGRLLETLRKSESMPLSDKDMRMWQTVIPNMTRWLPDDEADAIRSEFAYEMDRLGASV</sequence>
<keyword evidence="3" id="KW-1185">Reference proteome</keyword>
<evidence type="ECO:0000313" key="2">
    <source>
        <dbReference type="EMBL" id="RBI82662.1"/>
    </source>
</evidence>
<evidence type="ECO:0000256" key="1">
    <source>
        <dbReference type="SAM" id="MobiDB-lite"/>
    </source>
</evidence>
<dbReference type="RefSeq" id="WP_113290901.1">
    <property type="nucleotide sequence ID" value="NZ_QNTQ01000030.1"/>
</dbReference>
<gene>
    <name evidence="2" type="ORF">DRV85_18205</name>
</gene>
<feature type="region of interest" description="Disordered" evidence="1">
    <location>
        <begin position="1"/>
        <end position="29"/>
    </location>
</feature>
<protein>
    <submittedName>
        <fullName evidence="2">Uncharacterized protein</fullName>
    </submittedName>
</protein>
<dbReference type="EMBL" id="QNTQ01000030">
    <property type="protein sequence ID" value="RBI82662.1"/>
    <property type="molecule type" value="Genomic_DNA"/>
</dbReference>
<dbReference type="OrthoDB" id="8420544at2"/>
<evidence type="ECO:0000313" key="3">
    <source>
        <dbReference type="Proteomes" id="UP000253370"/>
    </source>
</evidence>
<organism evidence="2 3">
    <name type="scientific">Rhodosalinus halophilus</name>
    <dbReference type="NCBI Taxonomy" id="2259333"/>
    <lineage>
        <taxon>Bacteria</taxon>
        <taxon>Pseudomonadati</taxon>
        <taxon>Pseudomonadota</taxon>
        <taxon>Alphaproteobacteria</taxon>
        <taxon>Rhodobacterales</taxon>
        <taxon>Paracoccaceae</taxon>
        <taxon>Rhodosalinus</taxon>
    </lineage>
</organism>